<evidence type="ECO:0000313" key="3">
    <source>
        <dbReference type="Proteomes" id="UP001243989"/>
    </source>
</evidence>
<keyword evidence="3" id="KW-1185">Reference proteome</keyword>
<dbReference type="PROSITE" id="PS50088">
    <property type="entry name" value="ANK_REPEAT"/>
    <property type="match status" value="1"/>
</dbReference>
<proteinExistence type="predicted"/>
<dbReference type="Gene3D" id="1.25.40.20">
    <property type="entry name" value="Ankyrin repeat-containing domain"/>
    <property type="match status" value="1"/>
</dbReference>
<dbReference type="InterPro" id="IPR002110">
    <property type="entry name" value="Ankyrin_rpt"/>
</dbReference>
<dbReference type="PROSITE" id="PS50297">
    <property type="entry name" value="ANK_REP_REGION"/>
    <property type="match status" value="1"/>
</dbReference>
<comment type="caution">
    <text evidence="2">The sequence shown here is derived from an EMBL/GenBank/DDBJ whole genome shotgun (WGS) entry which is preliminary data.</text>
</comment>
<protein>
    <recommendedName>
        <fullName evidence="4">Ankyrin repeat protein</fullName>
    </recommendedName>
</protein>
<evidence type="ECO:0000256" key="1">
    <source>
        <dbReference type="PROSITE-ProRule" id="PRU00023"/>
    </source>
</evidence>
<feature type="repeat" description="ANK" evidence="1">
    <location>
        <begin position="265"/>
        <end position="297"/>
    </location>
</feature>
<dbReference type="Pfam" id="PF12796">
    <property type="entry name" value="Ank_2"/>
    <property type="match status" value="1"/>
</dbReference>
<name>A0AAJ0A0C5_9PEZI</name>
<evidence type="ECO:0000313" key="2">
    <source>
        <dbReference type="EMBL" id="KAK1654118.1"/>
    </source>
</evidence>
<dbReference type="SMART" id="SM00248">
    <property type="entry name" value="ANK"/>
    <property type="match status" value="3"/>
</dbReference>
<reference evidence="2" key="1">
    <citation type="submission" date="2021-06" db="EMBL/GenBank/DDBJ databases">
        <title>Comparative genomics, transcriptomics and evolutionary studies reveal genomic signatures of adaptation to plant cell wall in hemibiotrophic fungi.</title>
        <authorList>
            <consortium name="DOE Joint Genome Institute"/>
            <person name="Baroncelli R."/>
            <person name="Diaz J.F."/>
            <person name="Benocci T."/>
            <person name="Peng M."/>
            <person name="Battaglia E."/>
            <person name="Haridas S."/>
            <person name="Andreopoulos W."/>
            <person name="Labutti K."/>
            <person name="Pangilinan J."/>
            <person name="Floch G.L."/>
            <person name="Makela M.R."/>
            <person name="Henrissat B."/>
            <person name="Grigoriev I.V."/>
            <person name="Crouch J.A."/>
            <person name="De Vries R.P."/>
            <person name="Sukno S.A."/>
            <person name="Thon M.R."/>
        </authorList>
    </citation>
    <scope>NUCLEOTIDE SEQUENCE</scope>
    <source>
        <strain evidence="2">CBS 102054</strain>
    </source>
</reference>
<sequence>MNLLRQHLSKRSKSKDSFICTQTLQNVLDSGMLYYNTSNSRRVWAALVDFVTDGLADGNIQSEGGITLLMTLFYGGFDMHQLALRLLEHGVKTPTKTEWYGIWSNMNVKVQAARFEPRASFASSEEAYSFCKAMDPAEYFLHDPFYLAAAMATKQQSLVDAIVKYGHMQNEWWITYPVWVDSPDQPPYVPAMEEAYLRQHEAFEGQPAGSSKQPESVKAIDAGSDIESESDERCLCTGGTHEDDCFYFTYPKSRHCLMFLKKRHAGWSLFHLAIRFRQYNVVKRLVEQGVDVNETTKNGWSPGYIMCVKECFDEKIVKYLVAHGVNPHVGRSGRWASPLHYARQEGADPRAADFMLEAFALSRRPSPRKTLRPSTASSRKRRM</sequence>
<dbReference type="EMBL" id="JAHMHQ010000002">
    <property type="protein sequence ID" value="KAK1654118.1"/>
    <property type="molecule type" value="Genomic_DNA"/>
</dbReference>
<dbReference type="GeneID" id="85481131"/>
<dbReference type="InterPro" id="IPR036770">
    <property type="entry name" value="Ankyrin_rpt-contain_sf"/>
</dbReference>
<dbReference type="SUPFAM" id="SSF48403">
    <property type="entry name" value="Ankyrin repeat"/>
    <property type="match status" value="1"/>
</dbReference>
<accession>A0AAJ0A0C5</accession>
<dbReference type="AlphaFoldDB" id="A0AAJ0A0C5"/>
<dbReference type="Proteomes" id="UP001243989">
    <property type="component" value="Unassembled WGS sequence"/>
</dbReference>
<dbReference type="RefSeq" id="XP_060450162.1">
    <property type="nucleotide sequence ID" value="XM_060596269.1"/>
</dbReference>
<evidence type="ECO:0008006" key="4">
    <source>
        <dbReference type="Google" id="ProtNLM"/>
    </source>
</evidence>
<keyword evidence="1" id="KW-0040">ANK repeat</keyword>
<gene>
    <name evidence="2" type="ORF">BDP81DRAFT_78400</name>
</gene>
<organism evidence="2 3">
    <name type="scientific">Colletotrichum phormii</name>
    <dbReference type="NCBI Taxonomy" id="359342"/>
    <lineage>
        <taxon>Eukaryota</taxon>
        <taxon>Fungi</taxon>
        <taxon>Dikarya</taxon>
        <taxon>Ascomycota</taxon>
        <taxon>Pezizomycotina</taxon>
        <taxon>Sordariomycetes</taxon>
        <taxon>Hypocreomycetidae</taxon>
        <taxon>Glomerellales</taxon>
        <taxon>Glomerellaceae</taxon>
        <taxon>Colletotrichum</taxon>
        <taxon>Colletotrichum acutatum species complex</taxon>
    </lineage>
</organism>